<dbReference type="HAMAP" id="MF_01321">
    <property type="entry name" value="RNApol_bact_RpoB"/>
    <property type="match status" value="1"/>
</dbReference>
<evidence type="ECO:0000256" key="9">
    <source>
        <dbReference type="SAM" id="Coils"/>
    </source>
</evidence>
<dbReference type="GO" id="GO:0032549">
    <property type="term" value="F:ribonucleoside binding"/>
    <property type="evidence" value="ECO:0007669"/>
    <property type="project" value="InterPro"/>
</dbReference>
<feature type="domain" description="RNA polymerase Rpb2" evidence="11">
    <location>
        <begin position="1036"/>
        <end position="1111"/>
    </location>
</feature>
<dbReference type="Pfam" id="PF10385">
    <property type="entry name" value="RNA_pol_Rpb2_45"/>
    <property type="match status" value="1"/>
</dbReference>
<comment type="catalytic activity">
    <reaction evidence="5 6 8">
        <text>RNA(n) + a ribonucleoside 5'-triphosphate = RNA(n+1) + diphosphate</text>
        <dbReference type="Rhea" id="RHEA:21248"/>
        <dbReference type="Rhea" id="RHEA-COMP:14527"/>
        <dbReference type="Rhea" id="RHEA-COMP:17342"/>
        <dbReference type="ChEBI" id="CHEBI:33019"/>
        <dbReference type="ChEBI" id="CHEBI:61557"/>
        <dbReference type="ChEBI" id="CHEBI:140395"/>
        <dbReference type="EC" id="2.7.7.6"/>
    </reaction>
</comment>
<name>A0A2M7VAD0_9BACT</name>
<dbReference type="Pfam" id="PF00562">
    <property type="entry name" value="RNA_pol_Rpb2_6"/>
    <property type="match status" value="1"/>
</dbReference>
<evidence type="ECO:0000256" key="2">
    <source>
        <dbReference type="ARBA" id="ARBA00022679"/>
    </source>
</evidence>
<keyword evidence="2 6" id="KW-0808">Transferase</keyword>
<dbReference type="Pfam" id="PF04565">
    <property type="entry name" value="RNA_pol_Rpb2_3"/>
    <property type="match status" value="1"/>
</dbReference>
<evidence type="ECO:0000256" key="7">
    <source>
        <dbReference type="RuleBase" id="RU000434"/>
    </source>
</evidence>
<evidence type="ECO:0000259" key="14">
    <source>
        <dbReference type="Pfam" id="PF04565"/>
    </source>
</evidence>
<evidence type="ECO:0000313" key="17">
    <source>
        <dbReference type="Proteomes" id="UP000231453"/>
    </source>
</evidence>
<dbReference type="GO" id="GO:0000428">
    <property type="term" value="C:DNA-directed RNA polymerase complex"/>
    <property type="evidence" value="ECO:0007669"/>
    <property type="project" value="UniProtKB-KW"/>
</dbReference>
<accession>A0A2M7VAD0</accession>
<dbReference type="CDD" id="cd00653">
    <property type="entry name" value="RNA_pol_B_RPB2"/>
    <property type="match status" value="1"/>
</dbReference>
<dbReference type="InterPro" id="IPR007642">
    <property type="entry name" value="RNA_pol_Rpb2_2"/>
</dbReference>
<dbReference type="InterPro" id="IPR019462">
    <property type="entry name" value="DNA-dir_RNA_pol_bsu_external_1"/>
</dbReference>
<dbReference type="InterPro" id="IPR007121">
    <property type="entry name" value="RNA_pol_bsu_CS"/>
</dbReference>
<evidence type="ECO:0000256" key="6">
    <source>
        <dbReference type="HAMAP-Rule" id="MF_01321"/>
    </source>
</evidence>
<dbReference type="GO" id="GO:0006351">
    <property type="term" value="P:DNA-templated transcription"/>
    <property type="evidence" value="ECO:0007669"/>
    <property type="project" value="UniProtKB-UniRule"/>
</dbReference>
<keyword evidence="9" id="KW-0175">Coiled coil</keyword>
<sequence>MAPLYRRQPLKTKERQFFTSLRDAVEAPDLIEIQKSSYSWFFEEGLRELFDELSPITDFTGRDLEIYFEDYYIDEPKFDQVTCIKKNITFEAPLRVNVRLANKRTNKTEKQEIYLGDMPLMTDRGTFIVNGIERVVVTQLIRSAGAFFTAELSRGRRFYGAKIIPNRGAWIEIETDQNNVLWIKVDRKRKVAATSLLRAFGYSTDEQIKELFTDVNTHPNIDYIENTLKKDAATNEDEGLIEVYRRIRPGDLATSDNAKSLIHAMFFNFDRYDLGKVGVYKFDIKFDLNLKKEDYDDKEQRVLSPEKLLTVLREIIRLNVTQEEADDIDHLGNRRVRGVGELVQNRFRIGLARMERIIRDRMSTMDLDTIVPNKLINARPVISVIREFFMSSQLSQFMDQINPLAELEHKRRISALGPGGLSRDRAGFEVRDVHRTHYGRICPIATPEGPNIGLVGHLSTFAKINKFGFLETPYKKVISVVKNEAAFTEGEISKMDVKGIVKVGDKITADIAKKLEKEKNITEVQVKPHVSSEVVYLNSFQEERTITASATTPIDEHGYFTEERTSARVNGEPQLIESDNINYIDVASNQILSVATSMIPFLEHDDATRALMGTNMQRQAVPCIKPEPPLVGTGIERIAALNSGYVFRAPANGEVTYVDGSKIEFTDTKGKITTYTLSKYTRSNASSSINQRPTVTVGQKLKKGDPMSDGPSIKDAELSLGQNVLVAYMVWEGFNYEDAIIVSERLVKDDRYTSIHIEDYTINVRETKLGEEVITSDIPNVSEEKLRHLDSEGIVRIGAEVRSGDILVGKITPKGETELTPEERLLRAIFGEKARDVRDSSLYLEHGEQGKVIDVKVFSTEQGDKLQPGVIKQVQVTVADMRKIQVGDKMAGRHGNKGVISRVVPASDMPFLEDGTPVDIILSPLGVVSRMNLGQLLETHLGLAVNALGYKAATPVLNGITELQIEEELIKAGFPIDGQLQLYDGRTGEAYDNKTTVGYNYMLKLNHMVEDKIHQRSIGPYSLITQQPLGGKAQFGGQRFGEMEVWALQAYGAAYSLQEILTIKSDDVPGRSKAYEAIIKGEPITKVNLPESFNVLVREMKGLGLDVELLKKNDADEYIEVEEAQKQEKEKKFSEINKDMIGKEVAEE</sequence>
<comment type="function">
    <text evidence="6 8">DNA-dependent RNA polymerase catalyzes the transcription of DNA into RNA using the four ribonucleoside triphosphates as substrates.</text>
</comment>
<dbReference type="Gene3D" id="2.40.50.150">
    <property type="match status" value="1"/>
</dbReference>
<comment type="subunit">
    <text evidence="6 8">The RNAP catalytic core consists of 2 alpha, 1 beta, 1 beta' and 1 omega subunit. When a sigma factor is associated with the core the holoenzyme is formed, which can initiate transcription.</text>
</comment>
<dbReference type="GO" id="GO:0003899">
    <property type="term" value="F:DNA-directed RNA polymerase activity"/>
    <property type="evidence" value="ECO:0007669"/>
    <property type="project" value="UniProtKB-UniRule"/>
</dbReference>
<dbReference type="InterPro" id="IPR014724">
    <property type="entry name" value="RNA_pol_RPB2_OB-fold"/>
</dbReference>
<dbReference type="SUPFAM" id="SSF64484">
    <property type="entry name" value="beta and beta-prime subunits of DNA dependent RNA-polymerase"/>
    <property type="match status" value="1"/>
</dbReference>
<feature type="domain" description="RNA polymerase Rpb2" evidence="12">
    <location>
        <begin position="148"/>
        <end position="337"/>
    </location>
</feature>
<dbReference type="Gene3D" id="2.40.50.100">
    <property type="match status" value="1"/>
</dbReference>
<evidence type="ECO:0000259" key="13">
    <source>
        <dbReference type="Pfam" id="PF04563"/>
    </source>
</evidence>
<gene>
    <name evidence="6" type="primary">rpoB</name>
    <name evidence="16" type="ORF">COX80_03130</name>
</gene>
<feature type="domain" description="DNA-directed RNA polymerase subunit 2 hybrid-binding" evidence="10">
    <location>
        <begin position="651"/>
        <end position="1034"/>
    </location>
</feature>
<evidence type="ECO:0000256" key="8">
    <source>
        <dbReference type="RuleBase" id="RU363031"/>
    </source>
</evidence>
<dbReference type="InterPro" id="IPR007645">
    <property type="entry name" value="RNA_pol_Rpb2_3"/>
</dbReference>
<dbReference type="Gene3D" id="3.90.1800.10">
    <property type="entry name" value="RNA polymerase alpha subunit dimerisation domain"/>
    <property type="match status" value="1"/>
</dbReference>
<dbReference type="Pfam" id="PF04561">
    <property type="entry name" value="RNA_pol_Rpb2_2"/>
    <property type="match status" value="1"/>
</dbReference>
<feature type="domain" description="DNA-directed RNA polymerase beta subunit external 1" evidence="15">
    <location>
        <begin position="527"/>
        <end position="587"/>
    </location>
</feature>
<evidence type="ECO:0000256" key="4">
    <source>
        <dbReference type="ARBA" id="ARBA00023163"/>
    </source>
</evidence>
<reference evidence="17" key="1">
    <citation type="submission" date="2017-09" db="EMBL/GenBank/DDBJ databases">
        <title>Depth-based differentiation of microbial function through sediment-hosted aquifers and enrichment of novel symbionts in the deep terrestrial subsurface.</title>
        <authorList>
            <person name="Probst A.J."/>
            <person name="Ladd B."/>
            <person name="Jarett J.K."/>
            <person name="Geller-Mcgrath D.E."/>
            <person name="Sieber C.M.K."/>
            <person name="Emerson J.B."/>
            <person name="Anantharaman K."/>
            <person name="Thomas B.C."/>
            <person name="Malmstrom R."/>
            <person name="Stieglmeier M."/>
            <person name="Klingl A."/>
            <person name="Woyke T."/>
            <person name="Ryan C.M."/>
            <person name="Banfield J.F."/>
        </authorList>
    </citation>
    <scope>NUCLEOTIDE SEQUENCE [LARGE SCALE GENOMIC DNA]</scope>
</reference>
<feature type="domain" description="RNA polymerase Rpb2" evidence="14">
    <location>
        <begin position="396"/>
        <end position="464"/>
    </location>
</feature>
<dbReference type="InterPro" id="IPR015712">
    <property type="entry name" value="DNA-dir_RNA_pol_su2"/>
</dbReference>
<dbReference type="NCBIfam" id="NF001616">
    <property type="entry name" value="PRK00405.1"/>
    <property type="match status" value="1"/>
</dbReference>
<comment type="similarity">
    <text evidence="6 7">Belongs to the RNA polymerase beta chain family.</text>
</comment>
<organism evidence="16 17">
    <name type="scientific">Candidatus Magasanikbacteria bacterium CG_4_10_14_0_2_um_filter_33_14</name>
    <dbReference type="NCBI Taxonomy" id="1974636"/>
    <lineage>
        <taxon>Bacteria</taxon>
        <taxon>Candidatus Magasanikiibacteriota</taxon>
    </lineage>
</organism>
<dbReference type="InterPro" id="IPR007641">
    <property type="entry name" value="RNA_pol_Rpb2_7"/>
</dbReference>
<dbReference type="Gene3D" id="2.40.270.10">
    <property type="entry name" value="DNA-directed RNA polymerase, subunit 2, domain 6"/>
    <property type="match status" value="1"/>
</dbReference>
<feature type="coiled-coil region" evidence="9">
    <location>
        <begin position="1112"/>
        <end position="1139"/>
    </location>
</feature>
<dbReference type="InterPro" id="IPR007120">
    <property type="entry name" value="DNA-dir_RNAP_su2_dom"/>
</dbReference>
<dbReference type="PANTHER" id="PTHR20856">
    <property type="entry name" value="DNA-DIRECTED RNA POLYMERASE I SUBUNIT 2"/>
    <property type="match status" value="1"/>
</dbReference>
<evidence type="ECO:0000259" key="11">
    <source>
        <dbReference type="Pfam" id="PF04560"/>
    </source>
</evidence>
<comment type="caution">
    <text evidence="16">The sequence shown here is derived from an EMBL/GenBank/DDBJ whole genome shotgun (WGS) entry which is preliminary data.</text>
</comment>
<dbReference type="EC" id="2.7.7.6" evidence="6 8"/>
<dbReference type="EMBL" id="PFPL01000043">
    <property type="protein sequence ID" value="PIZ95841.1"/>
    <property type="molecule type" value="Genomic_DNA"/>
</dbReference>
<evidence type="ECO:0000313" key="16">
    <source>
        <dbReference type="EMBL" id="PIZ95841.1"/>
    </source>
</evidence>
<dbReference type="Proteomes" id="UP000231453">
    <property type="component" value="Unassembled WGS sequence"/>
</dbReference>
<keyword evidence="4 6" id="KW-0804">Transcription</keyword>
<feature type="domain" description="RNA polymerase beta subunit protrusion" evidence="13">
    <location>
        <begin position="30"/>
        <end position="381"/>
    </location>
</feature>
<evidence type="ECO:0000259" key="12">
    <source>
        <dbReference type="Pfam" id="PF04561"/>
    </source>
</evidence>
<dbReference type="AlphaFoldDB" id="A0A2M7VAD0"/>
<dbReference type="InterPro" id="IPR037033">
    <property type="entry name" value="DNA-dir_RNAP_su2_hyb_sf"/>
</dbReference>
<keyword evidence="1 6" id="KW-0240">DNA-directed RNA polymerase</keyword>
<dbReference type="InterPro" id="IPR007644">
    <property type="entry name" value="RNA_pol_bsu_protrusion"/>
</dbReference>
<dbReference type="Pfam" id="PF04560">
    <property type="entry name" value="RNA_pol_Rpb2_7"/>
    <property type="match status" value="1"/>
</dbReference>
<protein>
    <recommendedName>
        <fullName evidence="6 8">DNA-directed RNA polymerase subunit beta</fullName>
        <shortName evidence="6">RNAP subunit beta</shortName>
        <ecNumber evidence="6 8">2.7.7.6</ecNumber>
    </recommendedName>
    <alternativeName>
        <fullName evidence="6">RNA polymerase subunit beta</fullName>
    </alternativeName>
    <alternativeName>
        <fullName evidence="6">Transcriptase subunit beta</fullName>
    </alternativeName>
</protein>
<dbReference type="InterPro" id="IPR010243">
    <property type="entry name" value="RNA_pol_bsu_bac"/>
</dbReference>
<proteinExistence type="inferred from homology"/>
<evidence type="ECO:0000256" key="5">
    <source>
        <dbReference type="ARBA" id="ARBA00048552"/>
    </source>
</evidence>
<evidence type="ECO:0000256" key="3">
    <source>
        <dbReference type="ARBA" id="ARBA00022695"/>
    </source>
</evidence>
<dbReference type="GO" id="GO:0003677">
    <property type="term" value="F:DNA binding"/>
    <property type="evidence" value="ECO:0007669"/>
    <property type="project" value="UniProtKB-UniRule"/>
</dbReference>
<dbReference type="Pfam" id="PF04563">
    <property type="entry name" value="RNA_pol_Rpb2_1"/>
    <property type="match status" value="1"/>
</dbReference>
<evidence type="ECO:0000256" key="1">
    <source>
        <dbReference type="ARBA" id="ARBA00022478"/>
    </source>
</evidence>
<evidence type="ECO:0000259" key="15">
    <source>
        <dbReference type="Pfam" id="PF10385"/>
    </source>
</evidence>
<keyword evidence="3 6" id="KW-0548">Nucleotidyltransferase</keyword>
<dbReference type="PROSITE" id="PS01166">
    <property type="entry name" value="RNA_POL_BETA"/>
    <property type="match status" value="1"/>
</dbReference>
<dbReference type="Gene3D" id="3.90.1100.10">
    <property type="match status" value="3"/>
</dbReference>
<evidence type="ECO:0000259" key="10">
    <source>
        <dbReference type="Pfam" id="PF00562"/>
    </source>
</evidence>